<dbReference type="EMBL" id="JX316028">
    <property type="protein sequence ID" value="AFQ96667.1"/>
    <property type="molecule type" value="Genomic_DNA"/>
</dbReference>
<dbReference type="RefSeq" id="YP_007237772.1">
    <property type="nucleotide sequence ID" value="NC_019929.1"/>
</dbReference>
<proteinExistence type="predicted"/>
<evidence type="ECO:0000313" key="2">
    <source>
        <dbReference type="Proteomes" id="UP000003802"/>
    </source>
</evidence>
<protein>
    <submittedName>
        <fullName evidence="1">Uncharacterized protein</fullName>
    </submittedName>
</protein>
<organism evidence="1 2">
    <name type="scientific">Erwinia phage phiEaH2</name>
    <dbReference type="NCBI Taxonomy" id="1029988"/>
    <lineage>
        <taxon>Viruses</taxon>
        <taxon>Duplodnaviria</taxon>
        <taxon>Heunggongvirae</taxon>
        <taxon>Uroviricota</taxon>
        <taxon>Caudoviricetes</taxon>
        <taxon>Chimalliviridae</taxon>
        <taxon>Erskinevirus</taxon>
        <taxon>Erskinevirus EaH2</taxon>
    </lineage>
</organism>
<reference evidence="1 2" key="1">
    <citation type="journal article" date="2012" name="J. Virol.">
        <title>Complete Genomic Sequence of Erwinia amylovora Phage PhiEaH2.</title>
        <authorList>
            <person name="Domotor D."/>
            <person name="Becsagh P."/>
            <person name="Rakhely G."/>
            <person name="Schneider G."/>
            <person name="Kovacs T."/>
        </authorList>
    </citation>
    <scope>NUCLEOTIDE SEQUENCE [LARGE SCALE GENOMIC DNA]</scope>
</reference>
<name>J7KJI4_9CAUD</name>
<dbReference type="Proteomes" id="UP000003802">
    <property type="component" value="Segment"/>
</dbReference>
<evidence type="ECO:0000313" key="1">
    <source>
        <dbReference type="EMBL" id="AFQ96667.1"/>
    </source>
</evidence>
<keyword evidence="2" id="KW-1185">Reference proteome</keyword>
<sequence>MKFPITVLNDLAKKLRSREVSARNPELTAYTNALIHQNHAGDNPLVSSDFTQEQFALLAGEGDFEYYFPLPYARTHVCEPSNSLQFNDLPPIVLGSFADFFGLGGYTGPRWSIVAQGDDGKYYLLASEDEHAFEPGVLIREAATPNAAVRVGHAHIYGAHVVYEVKNWNAAALILGDNQNPGVEITRHRAPLAMMGMNLSDAGGDDTADAAGTDDTREYAPREECERIANIDFTKLFSVGQSGNAKLLPFTISGETSWQDFVQYCEQNLLNHWDFTLKLPFPEDDGDAPDFGVNANGSFTSAESKRDQPLILETLHDIERTFVADEVFEALNLKIDAATPPISVAGIIGRLMTIEDETVEVHLNEDEMQAQAKVMKVLNVEAIVKEVLALPKSKRTPKNIKAIAVNYA</sequence>
<dbReference type="GeneID" id="14297283"/>
<dbReference type="KEGG" id="vg:14297283"/>
<accession>J7KJI4</accession>